<organismHost>
    <name type="scientific">Phacochoerus africanus</name>
    <name type="common">Warthog</name>
    <dbReference type="NCBI Taxonomy" id="41426"/>
</organismHost>
<dbReference type="Proteomes" id="UP000422855">
    <property type="component" value="Segment"/>
</dbReference>
<dbReference type="Proteomes" id="UP000423628">
    <property type="component" value="Segment"/>
</dbReference>
<organism evidence="3 5">
    <name type="scientific">African swine fever virus</name>
    <name type="common">ASFV</name>
    <dbReference type="NCBI Taxonomy" id="10497"/>
    <lineage>
        <taxon>Viruses</taxon>
        <taxon>Varidnaviria</taxon>
        <taxon>Bamfordvirae</taxon>
        <taxon>Nucleocytoviricota</taxon>
        <taxon>Pokkesviricetes</taxon>
        <taxon>Asfuvirales</taxon>
        <taxon>Asfarviridae</taxon>
        <taxon>Asfivirus</taxon>
        <taxon>Asfivirus haemorrhagiae</taxon>
    </lineage>
</organism>
<dbReference type="Pfam" id="PF03158">
    <property type="entry name" value="DUF249"/>
    <property type="match status" value="1"/>
</dbReference>
<comment type="similarity">
    <text evidence="1">Belongs to the asfivirus MGF 505 family.</text>
</comment>
<organismHost>
    <name type="scientific">Phacochoerus aethiopicus</name>
    <name type="common">Warthog</name>
    <dbReference type="NCBI Taxonomy" id="85517"/>
</organismHost>
<organismHost>
    <name type="scientific">Potamochoerus larvatus</name>
    <name type="common">Bushpig</name>
    <dbReference type="NCBI Taxonomy" id="273792"/>
</organismHost>
<dbReference type="InterPro" id="IPR004858">
    <property type="entry name" value="MGF_505"/>
</dbReference>
<organismHost>
    <name type="scientific">Ornithodoros moubata</name>
    <name type="common">Soft tick</name>
    <name type="synonym">Argasid tick</name>
    <dbReference type="NCBI Taxonomy" id="6938"/>
</organismHost>
<accession>A0A856Z194</accession>
<protein>
    <submittedName>
        <fullName evidence="3">p505 5R</fullName>
    </submittedName>
</protein>
<dbReference type="EMBL" id="MN394630">
    <property type="protein sequence ID" value="QGM12892.2"/>
    <property type="molecule type" value="Genomic_DNA"/>
</dbReference>
<name>A0A856Z194_ASF</name>
<proteinExistence type="inferred from homology"/>
<evidence type="ECO:0000313" key="2">
    <source>
        <dbReference type="EMBL" id="QGM12817.2"/>
    </source>
</evidence>
<evidence type="ECO:0000256" key="1">
    <source>
        <dbReference type="ARBA" id="ARBA00005608"/>
    </source>
</evidence>
<evidence type="ECO:0000313" key="5">
    <source>
        <dbReference type="Proteomes" id="UP000423628"/>
    </source>
</evidence>
<reference evidence="2 4" key="2">
    <citation type="submission" date="2019-08" db="EMBL/GenBank/DDBJ databases">
        <authorList>
            <person name="Ndlovu S.S."/>
            <person name="Malesa R."/>
        </authorList>
    </citation>
    <scope>NUCLEOTIDE SEQUENCE [LARGE SCALE GENOMIC DNA]</scope>
    <source>
        <strain evidence="2">RSA_2_2008</strain>
    </source>
</reference>
<sequence>MSKIYFFDQSKKMFSLQEICRKNIYFLPDWLSEHVIQRLGLYWEKHGSLQRIGDDYVLIQQDLIIPINEALRMAGEEGSDEVVQLLLLWEGNIHYAIVGALEGDHYSLIRKLYDQIEDCHDILPLIQDPKIFEKCHELDKSCNISCLVLHAVKNDMLCILQEYKMRLSGGDIQEVFETACRSQKYDIVTWMGENIAIYNPGVVFDIAFDLINVSLLSIGYTLLFDHHINNMNENIDSLLAQHLEWAAGMGLLHFMLETLKYGGDVTITVLSEAVKYDHRKVLDYFLRRKNLYQEDLEELLLLAIRADCSKKTLNLLLSYLNYSINNIRKKILQCVKEYETTIIIKILWKRKINLIGPILADFIGYHSYTYMVDFMREFSIHPEKMIKMAARESREDLIIKFSKNVCKEPKDRLHYLKSLVYTMRHKEGKQLLIYTIHNLYKACHLESKEMFNLARFYARHNAVIQFKSICHDLSKLNINIKNLLLECLRIAIKKNYPQLIKTIKTDMSYE</sequence>
<reference evidence="3 5" key="1">
    <citation type="submission" date="2019-08" db="EMBL/GenBank/DDBJ databases">
        <authorList>
            <person name="Ndlovu S.S."/>
        </authorList>
    </citation>
    <scope>NUCLEOTIDE SEQUENCE [LARGE SCALE GENOMIC DNA]</scope>
    <source>
        <strain evidence="3">SPEC_57</strain>
    </source>
</reference>
<organismHost>
    <name type="scientific">Ornithodoros</name>
    <name type="common">relapsing fever ticks</name>
    <dbReference type="NCBI Taxonomy" id="6937"/>
</organismHost>
<evidence type="ECO:0000313" key="3">
    <source>
        <dbReference type="EMBL" id="QGM12892.2"/>
    </source>
</evidence>
<dbReference type="EMBL" id="MN336500">
    <property type="protein sequence ID" value="QGM12817.2"/>
    <property type="molecule type" value="Genomic_DNA"/>
</dbReference>
<gene>
    <name evidence="3" type="ORF">505_5R</name>
</gene>
<organismHost>
    <name type="scientific">Sus scrofa</name>
    <name type="common">Pig</name>
    <dbReference type="NCBI Taxonomy" id="9823"/>
</organismHost>
<evidence type="ECO:0000313" key="4">
    <source>
        <dbReference type="Proteomes" id="UP000422855"/>
    </source>
</evidence>